<proteinExistence type="predicted"/>
<organism evidence="1 2">
    <name type="scientific">Pedosphaera parvula (strain Ellin514)</name>
    <dbReference type="NCBI Taxonomy" id="320771"/>
    <lineage>
        <taxon>Bacteria</taxon>
        <taxon>Pseudomonadati</taxon>
        <taxon>Verrucomicrobiota</taxon>
        <taxon>Pedosphaerae</taxon>
        <taxon>Pedosphaerales</taxon>
        <taxon>Pedosphaeraceae</taxon>
        <taxon>Pedosphaera</taxon>
    </lineage>
</organism>
<comment type="caution">
    <text evidence="1">The sequence shown here is derived from an EMBL/GenBank/DDBJ whole genome shotgun (WGS) entry which is preliminary data.</text>
</comment>
<sequence>MNVLTNSPIEHNIPLAKTSIRYKPEPLLGRKPYLPPYAWFYLPKSLSDQRFIVLFQDNSFDFGGHRRASKGC</sequence>
<dbReference type="EMBL" id="ABOX02000003">
    <property type="protein sequence ID" value="EEF62930.1"/>
    <property type="molecule type" value="Genomic_DNA"/>
</dbReference>
<name>B9XBP5_PEDPL</name>
<reference evidence="1 2" key="1">
    <citation type="journal article" date="2011" name="J. Bacteriol.">
        <title>Genome sequence of 'Pedosphaera parvula' Ellin514, an aerobic Verrucomicrobial isolate from pasture soil.</title>
        <authorList>
            <person name="Kant R."/>
            <person name="van Passel M.W."/>
            <person name="Sangwan P."/>
            <person name="Palva A."/>
            <person name="Lucas S."/>
            <person name="Copeland A."/>
            <person name="Lapidus A."/>
            <person name="Glavina Del Rio T."/>
            <person name="Dalin E."/>
            <person name="Tice H."/>
            <person name="Bruce D."/>
            <person name="Goodwin L."/>
            <person name="Pitluck S."/>
            <person name="Chertkov O."/>
            <person name="Larimer F.W."/>
            <person name="Land M.L."/>
            <person name="Hauser L."/>
            <person name="Brettin T.S."/>
            <person name="Detter J.C."/>
            <person name="Han S."/>
            <person name="de Vos W.M."/>
            <person name="Janssen P.H."/>
            <person name="Smidt H."/>
        </authorList>
    </citation>
    <scope>NUCLEOTIDE SEQUENCE [LARGE SCALE GENOMIC DNA]</scope>
    <source>
        <strain evidence="1 2">Ellin514</strain>
    </source>
</reference>
<evidence type="ECO:0000313" key="2">
    <source>
        <dbReference type="Proteomes" id="UP000003688"/>
    </source>
</evidence>
<dbReference type="STRING" id="320771.Cflav_PD5565"/>
<dbReference type="AlphaFoldDB" id="B9XBP5"/>
<evidence type="ECO:0000313" key="1">
    <source>
        <dbReference type="EMBL" id="EEF62930.1"/>
    </source>
</evidence>
<dbReference type="Proteomes" id="UP000003688">
    <property type="component" value="Unassembled WGS sequence"/>
</dbReference>
<gene>
    <name evidence="1" type="ORF">Cflav_PD5565</name>
</gene>
<protein>
    <submittedName>
        <fullName evidence="1">Uncharacterized protein</fullName>
    </submittedName>
</protein>
<accession>B9XBP5</accession>
<keyword evidence="2" id="KW-1185">Reference proteome</keyword>